<dbReference type="InterPro" id="IPR036282">
    <property type="entry name" value="Glutathione-S-Trfase_C_sf"/>
</dbReference>
<dbReference type="PROSITE" id="PS50405">
    <property type="entry name" value="GST_CTER"/>
    <property type="match status" value="1"/>
</dbReference>
<comment type="caution">
    <text evidence="3">The sequence shown here is derived from an EMBL/GenBank/DDBJ whole genome shotgun (WGS) entry which is preliminary data.</text>
</comment>
<dbReference type="Pfam" id="PF02798">
    <property type="entry name" value="GST_N"/>
    <property type="match status" value="1"/>
</dbReference>
<dbReference type="SUPFAM" id="SSF52833">
    <property type="entry name" value="Thioredoxin-like"/>
    <property type="match status" value="1"/>
</dbReference>
<protein>
    <submittedName>
        <fullName evidence="3">Glutathione s-transferase</fullName>
    </submittedName>
</protein>
<dbReference type="InterPro" id="IPR050213">
    <property type="entry name" value="GST_superfamily"/>
</dbReference>
<dbReference type="PROSITE" id="PS50404">
    <property type="entry name" value="GST_NTER"/>
    <property type="match status" value="1"/>
</dbReference>
<keyword evidence="3" id="KW-0808">Transferase</keyword>
<dbReference type="Gene3D" id="3.40.30.10">
    <property type="entry name" value="Glutaredoxin"/>
    <property type="match status" value="1"/>
</dbReference>
<dbReference type="InterPro" id="IPR004046">
    <property type="entry name" value="GST_C"/>
</dbReference>
<dbReference type="InterPro" id="IPR036249">
    <property type="entry name" value="Thioredoxin-like_sf"/>
</dbReference>
<dbReference type="GO" id="GO:0006749">
    <property type="term" value="P:glutathione metabolic process"/>
    <property type="evidence" value="ECO:0007669"/>
    <property type="project" value="TreeGrafter"/>
</dbReference>
<feature type="domain" description="GST N-terminal" evidence="1">
    <location>
        <begin position="19"/>
        <end position="97"/>
    </location>
</feature>
<dbReference type="CDD" id="cd03039">
    <property type="entry name" value="GST_N_Sigma_like"/>
    <property type="match status" value="1"/>
</dbReference>
<dbReference type="OrthoDB" id="420389at2759"/>
<proteinExistence type="predicted"/>
<dbReference type="SUPFAM" id="SSF47616">
    <property type="entry name" value="GST C-terminal domain-like"/>
    <property type="match status" value="1"/>
</dbReference>
<evidence type="ECO:0000259" key="2">
    <source>
        <dbReference type="PROSITE" id="PS50405"/>
    </source>
</evidence>
<gene>
    <name evidence="3" type="ORF">Ctob_003106</name>
</gene>
<dbReference type="PANTHER" id="PTHR11571">
    <property type="entry name" value="GLUTATHIONE S-TRANSFERASE"/>
    <property type="match status" value="1"/>
</dbReference>
<dbReference type="InterPro" id="IPR040079">
    <property type="entry name" value="Glutathione_S-Trfase"/>
</dbReference>
<dbReference type="Gene3D" id="1.20.1050.10">
    <property type="match status" value="1"/>
</dbReference>
<dbReference type="GO" id="GO:0004364">
    <property type="term" value="F:glutathione transferase activity"/>
    <property type="evidence" value="ECO:0007669"/>
    <property type="project" value="TreeGrafter"/>
</dbReference>
<accession>A0A0M0JD28</accession>
<dbReference type="SFLD" id="SFLDS00019">
    <property type="entry name" value="Glutathione_Transferase_(cytos"/>
    <property type="match status" value="1"/>
</dbReference>
<evidence type="ECO:0000313" key="3">
    <source>
        <dbReference type="EMBL" id="KOO24277.1"/>
    </source>
</evidence>
<sequence>MTSVHRARQAKTSKTEPMMTIKLTYFNIQGVAEKVRLALVLAGIPFEDVRVSNAEWGAMKLSTPYGQLPLMEIDGGKPIAQSEAMLRYVGSLATAKGIPLYPTSDPDRLLAIEEACGLIGDLQREWRVPVGIGFQDPTLYGYPPDFRGTEAHSAVVKAVRAKFCTEELPKYMGFLSKRLSASGGFLCGAEPTIADCSLVPVLARFISGGVDHVPRDCLEPYPEVVAYLQRFMAIEAVKEWYAPKEE</sequence>
<dbReference type="EMBL" id="JWZX01003109">
    <property type="protein sequence ID" value="KOO24277.1"/>
    <property type="molecule type" value="Genomic_DNA"/>
</dbReference>
<reference evidence="4" key="1">
    <citation type="journal article" date="2015" name="PLoS Genet.">
        <title>Genome Sequence and Transcriptome Analyses of Chrysochromulina tobin: Metabolic Tools for Enhanced Algal Fitness in the Prominent Order Prymnesiales (Haptophyceae).</title>
        <authorList>
            <person name="Hovde B.T."/>
            <person name="Deodato C.R."/>
            <person name="Hunsperger H.M."/>
            <person name="Ryken S.A."/>
            <person name="Yost W."/>
            <person name="Jha R.K."/>
            <person name="Patterson J."/>
            <person name="Monnat R.J. Jr."/>
            <person name="Barlow S.B."/>
            <person name="Starkenburg S.R."/>
            <person name="Cattolico R.A."/>
        </authorList>
    </citation>
    <scope>NUCLEOTIDE SEQUENCE</scope>
    <source>
        <strain evidence="4">CCMP291</strain>
    </source>
</reference>
<dbReference type="InterPro" id="IPR004045">
    <property type="entry name" value="Glutathione_S-Trfase_N"/>
</dbReference>
<dbReference type="PANTHER" id="PTHR11571:SF150">
    <property type="entry name" value="GLUTATHIONE S-TRANSFERASE"/>
    <property type="match status" value="1"/>
</dbReference>
<evidence type="ECO:0000313" key="4">
    <source>
        <dbReference type="Proteomes" id="UP000037460"/>
    </source>
</evidence>
<dbReference type="InterPro" id="IPR010987">
    <property type="entry name" value="Glutathione-S-Trfase_C-like"/>
</dbReference>
<dbReference type="Pfam" id="PF14497">
    <property type="entry name" value="GST_C_3"/>
    <property type="match status" value="1"/>
</dbReference>
<feature type="domain" description="GST C-terminal" evidence="2">
    <location>
        <begin position="121"/>
        <end position="246"/>
    </location>
</feature>
<organism evidence="3 4">
    <name type="scientific">Chrysochromulina tobinii</name>
    <dbReference type="NCBI Taxonomy" id="1460289"/>
    <lineage>
        <taxon>Eukaryota</taxon>
        <taxon>Haptista</taxon>
        <taxon>Haptophyta</taxon>
        <taxon>Prymnesiophyceae</taxon>
        <taxon>Prymnesiales</taxon>
        <taxon>Chrysochromulinaceae</taxon>
        <taxon>Chrysochromulina</taxon>
    </lineage>
</organism>
<dbReference type="AlphaFoldDB" id="A0A0M0JD28"/>
<keyword evidence="4" id="KW-1185">Reference proteome</keyword>
<dbReference type="Proteomes" id="UP000037460">
    <property type="component" value="Unassembled WGS sequence"/>
</dbReference>
<name>A0A0M0JD28_9EUKA</name>
<evidence type="ECO:0000259" key="1">
    <source>
        <dbReference type="PROSITE" id="PS50404"/>
    </source>
</evidence>